<name>A0A2U1NMJ2_ARTAN</name>
<feature type="transmembrane region" description="Helical" evidence="1">
    <location>
        <begin position="7"/>
        <end position="29"/>
    </location>
</feature>
<proteinExistence type="predicted"/>
<keyword evidence="1" id="KW-0472">Membrane</keyword>
<dbReference type="PANTHER" id="PTHR36318">
    <property type="entry name" value="OS06G0581300 PROTEIN"/>
    <property type="match status" value="1"/>
</dbReference>
<evidence type="ECO:0000256" key="1">
    <source>
        <dbReference type="SAM" id="Phobius"/>
    </source>
</evidence>
<organism evidence="2 3">
    <name type="scientific">Artemisia annua</name>
    <name type="common">Sweet wormwood</name>
    <dbReference type="NCBI Taxonomy" id="35608"/>
    <lineage>
        <taxon>Eukaryota</taxon>
        <taxon>Viridiplantae</taxon>
        <taxon>Streptophyta</taxon>
        <taxon>Embryophyta</taxon>
        <taxon>Tracheophyta</taxon>
        <taxon>Spermatophyta</taxon>
        <taxon>Magnoliopsida</taxon>
        <taxon>eudicotyledons</taxon>
        <taxon>Gunneridae</taxon>
        <taxon>Pentapetalae</taxon>
        <taxon>asterids</taxon>
        <taxon>campanulids</taxon>
        <taxon>Asterales</taxon>
        <taxon>Asteraceae</taxon>
        <taxon>Asteroideae</taxon>
        <taxon>Anthemideae</taxon>
        <taxon>Artemisiinae</taxon>
        <taxon>Artemisia</taxon>
    </lineage>
</organism>
<reference evidence="2 3" key="1">
    <citation type="journal article" date="2018" name="Mol. Plant">
        <title>The genome of Artemisia annua provides insight into the evolution of Asteraceae family and artemisinin biosynthesis.</title>
        <authorList>
            <person name="Shen Q."/>
            <person name="Zhang L."/>
            <person name="Liao Z."/>
            <person name="Wang S."/>
            <person name="Yan T."/>
            <person name="Shi P."/>
            <person name="Liu M."/>
            <person name="Fu X."/>
            <person name="Pan Q."/>
            <person name="Wang Y."/>
            <person name="Lv Z."/>
            <person name="Lu X."/>
            <person name="Zhang F."/>
            <person name="Jiang W."/>
            <person name="Ma Y."/>
            <person name="Chen M."/>
            <person name="Hao X."/>
            <person name="Li L."/>
            <person name="Tang Y."/>
            <person name="Lv G."/>
            <person name="Zhou Y."/>
            <person name="Sun X."/>
            <person name="Brodelius P.E."/>
            <person name="Rose J.K.C."/>
            <person name="Tang K."/>
        </authorList>
    </citation>
    <scope>NUCLEOTIDE SEQUENCE [LARGE SCALE GENOMIC DNA]</scope>
    <source>
        <strain evidence="3">cv. Huhao1</strain>
        <tissue evidence="2">Leaf</tissue>
    </source>
</reference>
<dbReference type="InterPro" id="IPR009943">
    <property type="entry name" value="DUF1475"/>
</dbReference>
<feature type="transmembrane region" description="Helical" evidence="1">
    <location>
        <begin position="41"/>
        <end position="64"/>
    </location>
</feature>
<feature type="transmembrane region" description="Helical" evidence="1">
    <location>
        <begin position="130"/>
        <end position="153"/>
    </location>
</feature>
<sequence>MAASMAVALKALFSILTCVMVVTISQLIVTDFYKSCVDPKAWWMMTAIANYCVYIVIVTIWFFYKESSWIKTLFFPVAMFFLGSIISCGYIAMQFFKLSPAESSKNPVFFVLARHQKGDVVGHTRRHSLVIAKVIVAALGCFMLGFLIHAIIVDGSPFHAQMLTPCMRCTLIDTLIEIVVFSVWIAYKESSWTSAIVWILLSQCSGSIGLCVYLLRELNRLSPQQHISLILFSQSDRDLMSSDPLLTQHSNV</sequence>
<accession>A0A2U1NMJ2</accession>
<keyword evidence="1" id="KW-1133">Transmembrane helix</keyword>
<dbReference type="AlphaFoldDB" id="A0A2U1NMJ2"/>
<evidence type="ECO:0000313" key="3">
    <source>
        <dbReference type="Proteomes" id="UP000245207"/>
    </source>
</evidence>
<keyword evidence="3" id="KW-1185">Reference proteome</keyword>
<dbReference type="Pfam" id="PF07343">
    <property type="entry name" value="DUF1475"/>
    <property type="match status" value="1"/>
</dbReference>
<gene>
    <name evidence="2" type="ORF">CTI12_AA249490</name>
</gene>
<keyword evidence="1" id="KW-0812">Transmembrane</keyword>
<feature type="transmembrane region" description="Helical" evidence="1">
    <location>
        <begin position="192"/>
        <end position="215"/>
    </location>
</feature>
<dbReference type="OrthoDB" id="611851at2759"/>
<protein>
    <submittedName>
        <fullName evidence="2">Uncharacterized protein</fullName>
    </submittedName>
</protein>
<feature type="transmembrane region" description="Helical" evidence="1">
    <location>
        <begin position="73"/>
        <end position="96"/>
    </location>
</feature>
<dbReference type="EMBL" id="PKPP01002519">
    <property type="protein sequence ID" value="PWA74733.1"/>
    <property type="molecule type" value="Genomic_DNA"/>
</dbReference>
<feature type="transmembrane region" description="Helical" evidence="1">
    <location>
        <begin position="165"/>
        <end position="186"/>
    </location>
</feature>
<dbReference type="PANTHER" id="PTHR36318:SF5">
    <property type="entry name" value="TRANSMEMBRANE PROTEIN"/>
    <property type="match status" value="1"/>
</dbReference>
<comment type="caution">
    <text evidence="2">The sequence shown here is derived from an EMBL/GenBank/DDBJ whole genome shotgun (WGS) entry which is preliminary data.</text>
</comment>
<dbReference type="STRING" id="35608.A0A2U1NMJ2"/>
<dbReference type="Proteomes" id="UP000245207">
    <property type="component" value="Unassembled WGS sequence"/>
</dbReference>
<evidence type="ECO:0000313" key="2">
    <source>
        <dbReference type="EMBL" id="PWA74733.1"/>
    </source>
</evidence>